<comment type="caution">
    <text evidence="4">The sequence shown here is derived from an EMBL/GenBank/DDBJ whole genome shotgun (WGS) entry which is preliminary data.</text>
</comment>
<evidence type="ECO:0000256" key="2">
    <source>
        <dbReference type="ARBA" id="ARBA00023315"/>
    </source>
</evidence>
<dbReference type="InterPro" id="IPR050832">
    <property type="entry name" value="Bact_Acetyltransf"/>
</dbReference>
<keyword evidence="1" id="KW-0808">Transferase</keyword>
<keyword evidence="5" id="KW-1185">Reference proteome</keyword>
<dbReference type="CDD" id="cd04301">
    <property type="entry name" value="NAT_SF"/>
    <property type="match status" value="1"/>
</dbReference>
<dbReference type="PANTHER" id="PTHR43877">
    <property type="entry name" value="AMINOALKYLPHOSPHONATE N-ACETYLTRANSFERASE-RELATED-RELATED"/>
    <property type="match status" value="1"/>
</dbReference>
<evidence type="ECO:0000313" key="5">
    <source>
        <dbReference type="Proteomes" id="UP001155163"/>
    </source>
</evidence>
<dbReference type="InterPro" id="IPR016181">
    <property type="entry name" value="Acyl_CoA_acyltransferase"/>
</dbReference>
<gene>
    <name evidence="4" type="ORF">M1B35_23140</name>
</gene>
<dbReference type="EMBL" id="JALQCX010000047">
    <property type="protein sequence ID" value="MCK9816942.1"/>
    <property type="molecule type" value="Genomic_DNA"/>
</dbReference>
<dbReference type="PROSITE" id="PS51186">
    <property type="entry name" value="GNAT"/>
    <property type="match status" value="1"/>
</dbReference>
<dbReference type="InterPro" id="IPR000182">
    <property type="entry name" value="GNAT_dom"/>
</dbReference>
<protein>
    <submittedName>
        <fullName evidence="4">GNAT family N-acetyltransferase</fullName>
    </submittedName>
</protein>
<evidence type="ECO:0000259" key="3">
    <source>
        <dbReference type="PROSITE" id="PS51186"/>
    </source>
</evidence>
<evidence type="ECO:0000256" key="1">
    <source>
        <dbReference type="ARBA" id="ARBA00022679"/>
    </source>
</evidence>
<dbReference type="Pfam" id="PF13673">
    <property type="entry name" value="Acetyltransf_10"/>
    <property type="match status" value="1"/>
</dbReference>
<keyword evidence="2" id="KW-0012">Acyltransferase</keyword>
<dbReference type="RefSeq" id="WP_268263192.1">
    <property type="nucleotide sequence ID" value="NZ_JALQCX010000047.1"/>
</dbReference>
<sequence>MAEQIRLALENDAPQISQVIVAALLTSNAQDYPPSVIERVQRSFTAEAILELMKRRRMFVATRAGKVVGTASLDGAAVRSVFVEPSLQRAGIGQRLMEAVQAAAQEAGVKVLRVPSSLTAEGFYRRLGFQVVGEQVEGEERTLIMQRTLP</sequence>
<evidence type="ECO:0000313" key="4">
    <source>
        <dbReference type="EMBL" id="MCK9816942.1"/>
    </source>
</evidence>
<proteinExistence type="predicted"/>
<dbReference type="Proteomes" id="UP001155163">
    <property type="component" value="Unassembled WGS sequence"/>
</dbReference>
<dbReference type="PANTHER" id="PTHR43877:SF1">
    <property type="entry name" value="ACETYLTRANSFERASE"/>
    <property type="match status" value="1"/>
</dbReference>
<dbReference type="SUPFAM" id="SSF55729">
    <property type="entry name" value="Acyl-CoA N-acyltransferases (Nat)"/>
    <property type="match status" value="1"/>
</dbReference>
<accession>A0ABT0JM39</accession>
<name>A0ABT0JM39_9PSED</name>
<dbReference type="Gene3D" id="3.40.630.30">
    <property type="match status" value="1"/>
</dbReference>
<organism evidence="4 5">
    <name type="scientific">Pseudomonas morbosilactucae</name>
    <dbReference type="NCBI Taxonomy" id="2938197"/>
    <lineage>
        <taxon>Bacteria</taxon>
        <taxon>Pseudomonadati</taxon>
        <taxon>Pseudomonadota</taxon>
        <taxon>Gammaproteobacteria</taxon>
        <taxon>Pseudomonadales</taxon>
        <taxon>Pseudomonadaceae</taxon>
        <taxon>Pseudomonas</taxon>
    </lineage>
</organism>
<feature type="domain" description="N-acetyltransferase" evidence="3">
    <location>
        <begin position="3"/>
        <end position="150"/>
    </location>
</feature>
<reference evidence="4 5" key="1">
    <citation type="journal article" date="2022" name="Int. J. Syst. Evol. Microbiol.">
        <title>Pseudomonas aegrilactucae sp. nov. and Pseudomonas morbosilactucae sp. nov., pathogens causing bacterial rot of lettuce in Japan.</title>
        <authorList>
            <person name="Sawada H."/>
            <person name="Fujikawa T."/>
            <person name="Satou M."/>
        </authorList>
    </citation>
    <scope>NUCLEOTIDE SEQUENCE [LARGE SCALE GENOMIC DNA]</scope>
    <source>
        <strain evidence="4 5">MAFF 302046</strain>
    </source>
</reference>
<reference evidence="4 5" key="2">
    <citation type="journal article" date="2023" name="Plant Pathol.">
        <title>Dismantling and reorganizing Pseudomonas marginalis sensu#lato.</title>
        <authorList>
            <person name="Sawada H."/>
            <person name="Fujikawa T."/>
            <person name="Satou M."/>
        </authorList>
    </citation>
    <scope>NUCLEOTIDE SEQUENCE [LARGE SCALE GENOMIC DNA]</scope>
    <source>
        <strain evidence="4 5">MAFF 302046</strain>
    </source>
</reference>